<gene>
    <name evidence="1" type="ORF">C5167_001599</name>
</gene>
<accession>A0A4Y7KYI7</accession>
<dbReference type="EMBL" id="CM010723">
    <property type="protein sequence ID" value="RZC77450.1"/>
    <property type="molecule type" value="Genomic_DNA"/>
</dbReference>
<reference evidence="1 2" key="1">
    <citation type="journal article" date="2018" name="Science">
        <title>The opium poppy genome and morphinan production.</title>
        <authorList>
            <person name="Guo L."/>
            <person name="Winzer T."/>
            <person name="Yang X."/>
            <person name="Li Y."/>
            <person name="Ning Z."/>
            <person name="He Z."/>
            <person name="Teodor R."/>
            <person name="Lu Y."/>
            <person name="Bowser T.A."/>
            <person name="Graham I.A."/>
            <person name="Ye K."/>
        </authorList>
    </citation>
    <scope>NUCLEOTIDE SEQUENCE [LARGE SCALE GENOMIC DNA]</scope>
    <source>
        <strain evidence="2">cv. HN1</strain>
        <tissue evidence="1">Leaves</tissue>
    </source>
</reference>
<evidence type="ECO:0000313" key="1">
    <source>
        <dbReference type="EMBL" id="RZC77450.1"/>
    </source>
</evidence>
<proteinExistence type="predicted"/>
<dbReference type="AlphaFoldDB" id="A0A4Y7KYI7"/>
<name>A0A4Y7KYI7_PAPSO</name>
<protein>
    <submittedName>
        <fullName evidence="1">Uncharacterized protein</fullName>
    </submittedName>
</protein>
<dbReference type="Gramene" id="RZC77450">
    <property type="protein sequence ID" value="RZC77450"/>
    <property type="gene ID" value="C5167_001599"/>
</dbReference>
<evidence type="ECO:0000313" key="2">
    <source>
        <dbReference type="Proteomes" id="UP000316621"/>
    </source>
</evidence>
<organism evidence="1 2">
    <name type="scientific">Papaver somniferum</name>
    <name type="common">Opium poppy</name>
    <dbReference type="NCBI Taxonomy" id="3469"/>
    <lineage>
        <taxon>Eukaryota</taxon>
        <taxon>Viridiplantae</taxon>
        <taxon>Streptophyta</taxon>
        <taxon>Embryophyta</taxon>
        <taxon>Tracheophyta</taxon>
        <taxon>Spermatophyta</taxon>
        <taxon>Magnoliopsida</taxon>
        <taxon>Ranunculales</taxon>
        <taxon>Papaveraceae</taxon>
        <taxon>Papaveroideae</taxon>
        <taxon>Papaver</taxon>
    </lineage>
</organism>
<keyword evidence="2" id="KW-1185">Reference proteome</keyword>
<sequence length="154" mass="16605">MQVRTLSVKQKSWWIAVAALQSLSYSHGSIEGHNAYSSVIIKQIIDKAQSYSGINNPISTGVKESVAFCTAAANCKECGILTDGGDDGSIFSHLAKLFPGLWMVKRGYISSSMLTNLKEDGGKLNAKIFGGLIEECFWVEPLNRGCGVDGEKGR</sequence>
<dbReference type="Proteomes" id="UP000316621">
    <property type="component" value="Chromosome 9"/>
</dbReference>